<organism evidence="26 27">
    <name type="scientific">Nematostella vectensis</name>
    <name type="common">Starlet sea anemone</name>
    <dbReference type="NCBI Taxonomy" id="45351"/>
    <lineage>
        <taxon>Eukaryota</taxon>
        <taxon>Metazoa</taxon>
        <taxon>Cnidaria</taxon>
        <taxon>Anthozoa</taxon>
        <taxon>Hexacorallia</taxon>
        <taxon>Actiniaria</taxon>
        <taxon>Edwardsiidae</taxon>
        <taxon>Nematostella</taxon>
    </lineage>
</organism>
<evidence type="ECO:0000313" key="26">
    <source>
        <dbReference type="EMBL" id="EDO43172.1"/>
    </source>
</evidence>
<evidence type="ECO:0000256" key="20">
    <source>
        <dbReference type="ARBA" id="ARBA00042722"/>
    </source>
</evidence>
<feature type="binding site" evidence="25">
    <location>
        <position position="266"/>
    </location>
    <ligand>
        <name>Mg(2+)</name>
        <dbReference type="ChEBI" id="CHEBI:18420"/>
        <label>1</label>
    </ligand>
</feature>
<feature type="binding site" evidence="25">
    <location>
        <position position="56"/>
    </location>
    <ligand>
        <name>Mg(2+)</name>
        <dbReference type="ChEBI" id="CHEBI:18420"/>
        <label>1</label>
    </ligand>
</feature>
<evidence type="ECO:0000313" key="27">
    <source>
        <dbReference type="Proteomes" id="UP000001593"/>
    </source>
</evidence>
<dbReference type="GO" id="GO:0005739">
    <property type="term" value="C:mitochondrion"/>
    <property type="evidence" value="ECO:0000318"/>
    <property type="project" value="GO_Central"/>
</dbReference>
<dbReference type="PANTHER" id="PTHR16222">
    <property type="entry name" value="ADP-RIBOSYLGLYCOHYDROLASE"/>
    <property type="match status" value="1"/>
</dbReference>
<accession>A7RZN7</accession>
<keyword evidence="11" id="KW-0227">DNA damage</keyword>
<evidence type="ECO:0000256" key="15">
    <source>
        <dbReference type="ARBA" id="ARBA00023204"/>
    </source>
</evidence>
<evidence type="ECO:0000256" key="11">
    <source>
        <dbReference type="ARBA" id="ARBA00022763"/>
    </source>
</evidence>
<keyword evidence="15" id="KW-0234">DNA repair</keyword>
<dbReference type="SUPFAM" id="SSF101478">
    <property type="entry name" value="ADP-ribosylglycohydrolase"/>
    <property type="match status" value="1"/>
</dbReference>
<dbReference type="STRING" id="45351.A7RZN7"/>
<dbReference type="GO" id="GO:0005694">
    <property type="term" value="C:chromosome"/>
    <property type="evidence" value="ECO:0007669"/>
    <property type="project" value="UniProtKB-SubCell"/>
</dbReference>
<keyword evidence="8" id="KW-0158">Chromosome</keyword>
<dbReference type="FunFam" id="1.10.4080.10:FF:000001">
    <property type="entry name" value="ADP-ribose glycohydrolase ARH3"/>
    <property type="match status" value="1"/>
</dbReference>
<evidence type="ECO:0000256" key="3">
    <source>
        <dbReference type="ARBA" id="ARBA00004305"/>
    </source>
</evidence>
<dbReference type="GO" id="GO:0005759">
    <property type="term" value="C:mitochondrial matrix"/>
    <property type="evidence" value="ECO:0007669"/>
    <property type="project" value="UniProtKB-SubCell"/>
</dbReference>
<dbReference type="FunCoup" id="A7RZN7">
    <property type="interactions" value="428"/>
</dbReference>
<protein>
    <recommendedName>
        <fullName evidence="17">ADP-ribosylhydrolase ARH3</fullName>
        <ecNumber evidence="7">3.2.1.143</ecNumber>
    </recommendedName>
    <alternativeName>
        <fullName evidence="18">ADP-ribose glycohydrolase ARH3</fullName>
    </alternativeName>
    <alternativeName>
        <fullName evidence="19">ADP-ribosylhydrolase 3</fullName>
    </alternativeName>
    <alternativeName>
        <fullName evidence="22">O-acetyl-ADP-ribose deacetylase ARH3</fullName>
    </alternativeName>
    <alternativeName>
        <fullName evidence="23">Poly(ADP-ribose) glycohydrolase ARH3</fullName>
    </alternativeName>
    <alternativeName>
        <fullName evidence="21">[Protein ADP-ribosylarginine] hydrolase-like protein 2</fullName>
    </alternativeName>
    <alternativeName>
        <fullName evidence="20">[Protein ADP-ribosylserine] hydrolase</fullName>
    </alternativeName>
</protein>
<keyword evidence="27" id="KW-1185">Reference proteome</keyword>
<evidence type="ECO:0000256" key="24">
    <source>
        <dbReference type="ARBA" id="ARBA00049015"/>
    </source>
</evidence>
<feature type="binding site" evidence="25">
    <location>
        <position position="264"/>
    </location>
    <ligand>
        <name>Mg(2+)</name>
        <dbReference type="ChEBI" id="CHEBI:18420"/>
        <label>1</label>
    </ligand>
</feature>
<comment type="catalytic activity">
    <reaction evidence="24">
        <text>alpha-NAD(+) + H2O = ADP-D-ribose + nicotinamide + H(+)</text>
        <dbReference type="Rhea" id="RHEA:68792"/>
        <dbReference type="ChEBI" id="CHEBI:15377"/>
        <dbReference type="ChEBI" id="CHEBI:15378"/>
        <dbReference type="ChEBI" id="CHEBI:17154"/>
        <dbReference type="ChEBI" id="CHEBI:57967"/>
        <dbReference type="ChEBI" id="CHEBI:77017"/>
    </reaction>
</comment>
<evidence type="ECO:0000256" key="18">
    <source>
        <dbReference type="ARBA" id="ARBA00042398"/>
    </source>
</evidence>
<evidence type="ECO:0000256" key="22">
    <source>
        <dbReference type="ARBA" id="ARBA00043187"/>
    </source>
</evidence>
<comment type="subunit">
    <text evidence="6">Monomer.</text>
</comment>
<comment type="cofactor">
    <cofactor evidence="25">
        <name>Mg(2+)</name>
        <dbReference type="ChEBI" id="CHEBI:18420"/>
    </cofactor>
    <text evidence="25">Binds 2 magnesium ions per subunit.</text>
</comment>
<gene>
    <name evidence="26" type="ORF">NEMVEDRAFT_v1g229067</name>
</gene>
<evidence type="ECO:0000256" key="6">
    <source>
        <dbReference type="ARBA" id="ARBA00011245"/>
    </source>
</evidence>
<evidence type="ECO:0000256" key="8">
    <source>
        <dbReference type="ARBA" id="ARBA00022454"/>
    </source>
</evidence>
<name>A7RZN7_NEMVE</name>
<dbReference type="PANTHER" id="PTHR16222:SF24">
    <property type="entry name" value="ADP-RIBOSYLHYDROLASE ARH3"/>
    <property type="match status" value="1"/>
</dbReference>
<dbReference type="AlphaFoldDB" id="A7RZN7"/>
<feature type="binding site" evidence="25">
    <location>
        <position position="55"/>
    </location>
    <ligand>
        <name>Mg(2+)</name>
        <dbReference type="ChEBI" id="CHEBI:18420"/>
        <label>1</label>
    </ligand>
</feature>
<keyword evidence="12" id="KW-0378">Hydrolase</keyword>
<proteinExistence type="inferred from homology"/>
<feature type="binding site" evidence="25">
    <location>
        <position position="54"/>
    </location>
    <ligand>
        <name>Mg(2+)</name>
        <dbReference type="ChEBI" id="CHEBI:18420"/>
        <label>1</label>
    </ligand>
</feature>
<keyword evidence="16" id="KW-0539">Nucleus</keyword>
<evidence type="ECO:0000256" key="23">
    <source>
        <dbReference type="ARBA" id="ARBA00043193"/>
    </source>
</evidence>
<dbReference type="GO" id="GO:0004649">
    <property type="term" value="F:poly(ADP-ribose) glycohydrolase activity"/>
    <property type="evidence" value="ECO:0007669"/>
    <property type="project" value="UniProtKB-EC"/>
</dbReference>
<keyword evidence="13 25" id="KW-0460">Magnesium</keyword>
<dbReference type="Gene3D" id="1.10.4080.10">
    <property type="entry name" value="ADP-ribosylation/Crystallin J1"/>
    <property type="match status" value="1"/>
</dbReference>
<evidence type="ECO:0000256" key="16">
    <source>
        <dbReference type="ARBA" id="ARBA00023242"/>
    </source>
</evidence>
<comment type="subcellular location">
    <subcellularLocation>
        <location evidence="2">Chromosome</location>
    </subcellularLocation>
    <subcellularLocation>
        <location evidence="4">Cytoplasm</location>
    </subcellularLocation>
    <subcellularLocation>
        <location evidence="3">Mitochondrion matrix</location>
    </subcellularLocation>
    <subcellularLocation>
        <location evidence="1">Nucleus</location>
    </subcellularLocation>
</comment>
<dbReference type="HOGENOM" id="CLU_024566_6_0_1"/>
<dbReference type="eggNOG" id="ENOG502QUER">
    <property type="taxonomic scope" value="Eukaryota"/>
</dbReference>
<dbReference type="InterPro" id="IPR005502">
    <property type="entry name" value="Ribosyl_crysJ1"/>
</dbReference>
<evidence type="ECO:0000256" key="7">
    <source>
        <dbReference type="ARBA" id="ARBA00012255"/>
    </source>
</evidence>
<dbReference type="GO" id="GO:0006281">
    <property type="term" value="P:DNA repair"/>
    <property type="evidence" value="ECO:0007669"/>
    <property type="project" value="UniProtKB-KW"/>
</dbReference>
<dbReference type="Pfam" id="PF03747">
    <property type="entry name" value="ADP_ribosyl_GH"/>
    <property type="match status" value="1"/>
</dbReference>
<dbReference type="OMA" id="HMEHVEA"/>
<evidence type="ECO:0000256" key="4">
    <source>
        <dbReference type="ARBA" id="ARBA00004496"/>
    </source>
</evidence>
<evidence type="ECO:0000256" key="13">
    <source>
        <dbReference type="ARBA" id="ARBA00022842"/>
    </source>
</evidence>
<evidence type="ECO:0000256" key="19">
    <source>
        <dbReference type="ARBA" id="ARBA00042471"/>
    </source>
</evidence>
<keyword evidence="9" id="KW-0963">Cytoplasm</keyword>
<keyword evidence="10 25" id="KW-0479">Metal-binding</keyword>
<dbReference type="GO" id="GO:0046872">
    <property type="term" value="F:metal ion binding"/>
    <property type="evidence" value="ECO:0007669"/>
    <property type="project" value="UniProtKB-KW"/>
</dbReference>
<dbReference type="PhylomeDB" id="A7RZN7"/>
<reference evidence="26 27" key="1">
    <citation type="journal article" date="2007" name="Science">
        <title>Sea anemone genome reveals ancestral eumetazoan gene repertoire and genomic organization.</title>
        <authorList>
            <person name="Putnam N.H."/>
            <person name="Srivastava M."/>
            <person name="Hellsten U."/>
            <person name="Dirks B."/>
            <person name="Chapman J."/>
            <person name="Salamov A."/>
            <person name="Terry A."/>
            <person name="Shapiro H."/>
            <person name="Lindquist E."/>
            <person name="Kapitonov V.V."/>
            <person name="Jurka J."/>
            <person name="Genikhovich G."/>
            <person name="Grigoriev I.V."/>
            <person name="Lucas S.M."/>
            <person name="Steele R.E."/>
            <person name="Finnerty J.R."/>
            <person name="Technau U."/>
            <person name="Martindale M.Q."/>
            <person name="Rokhsar D.S."/>
        </authorList>
    </citation>
    <scope>NUCLEOTIDE SEQUENCE [LARGE SCALE GENOMIC DNA]</scope>
    <source>
        <strain evidence="27">CH2 X CH6</strain>
    </source>
</reference>
<dbReference type="InterPro" id="IPR050792">
    <property type="entry name" value="ADP-ribosylglycohydrolase"/>
</dbReference>
<evidence type="ECO:0000256" key="1">
    <source>
        <dbReference type="ARBA" id="ARBA00004123"/>
    </source>
</evidence>
<evidence type="ECO:0000256" key="21">
    <source>
        <dbReference type="ARBA" id="ARBA00042850"/>
    </source>
</evidence>
<comment type="similarity">
    <text evidence="5">Belongs to the ADP-ribosylglycohydrolase family.</text>
</comment>
<evidence type="ECO:0000256" key="25">
    <source>
        <dbReference type="PIRSR" id="PIRSR605502-1"/>
    </source>
</evidence>
<evidence type="ECO:0000256" key="10">
    <source>
        <dbReference type="ARBA" id="ARBA00022723"/>
    </source>
</evidence>
<dbReference type="GO" id="GO:0140290">
    <property type="term" value="P:peptidyl-serine ADP-deribosylation"/>
    <property type="evidence" value="ECO:0007669"/>
    <property type="project" value="UniProtKB-ARBA"/>
</dbReference>
<evidence type="ECO:0000256" key="12">
    <source>
        <dbReference type="ARBA" id="ARBA00022801"/>
    </source>
</evidence>
<dbReference type="EC" id="3.2.1.143" evidence="7"/>
<evidence type="ECO:0000256" key="2">
    <source>
        <dbReference type="ARBA" id="ARBA00004286"/>
    </source>
</evidence>
<keyword evidence="14" id="KW-0496">Mitochondrion</keyword>
<dbReference type="Proteomes" id="UP000001593">
    <property type="component" value="Unassembled WGS sequence"/>
</dbReference>
<evidence type="ECO:0000256" key="5">
    <source>
        <dbReference type="ARBA" id="ARBA00010702"/>
    </source>
</evidence>
<sequence length="317" mass="34879">MLNKFRGSLVGALIGDCLGSFYEAESNVPIPLKKVVEYTSKTIKTEKDGGVKYTDDSAMTRAICLSITESQDFDDRNMAYHFTKEYFCDSNRGYGAGVVTVFNRLRTMKPDADFTLPAREQFNGTGSYGNGAAMRIAPIALYSTDLTMLKEYARRSALITHSHIKGVNGAILQACAVFEALHVNPTTLEKNTFIDNLIKTAVELEESQTDNNSSKDKITPEKVVEVFGNGIRAEQAVPAAIFSFLFNAESFQDCVNYAISLGGDTDTIASMAGAISGAYFGLEDHIPQLWVKKCEAVDEAVKFADEIYRLRESKVKN</sequence>
<dbReference type="InParanoid" id="A7RZN7"/>
<evidence type="ECO:0000256" key="14">
    <source>
        <dbReference type="ARBA" id="ARBA00023128"/>
    </source>
</evidence>
<feature type="binding site" evidence="25">
    <location>
        <position position="267"/>
    </location>
    <ligand>
        <name>Mg(2+)</name>
        <dbReference type="ChEBI" id="CHEBI:18420"/>
        <label>1</label>
    </ligand>
</feature>
<evidence type="ECO:0000256" key="9">
    <source>
        <dbReference type="ARBA" id="ARBA00022490"/>
    </source>
</evidence>
<dbReference type="InterPro" id="IPR036705">
    <property type="entry name" value="Ribosyl_crysJ1_sf"/>
</dbReference>
<dbReference type="GO" id="GO:0005634">
    <property type="term" value="C:nucleus"/>
    <property type="evidence" value="ECO:0000318"/>
    <property type="project" value="GO_Central"/>
</dbReference>
<dbReference type="EMBL" id="DS469557">
    <property type="protein sequence ID" value="EDO43172.1"/>
    <property type="molecule type" value="Genomic_DNA"/>
</dbReference>
<evidence type="ECO:0000256" key="17">
    <source>
        <dbReference type="ARBA" id="ARBA00041057"/>
    </source>
</evidence>